<name>A0AAV4M9D3_CAEEX</name>
<accession>A0AAV4M9D3</accession>
<dbReference type="EMBL" id="BPLR01002013">
    <property type="protein sequence ID" value="GIX69001.1"/>
    <property type="molecule type" value="Genomic_DNA"/>
</dbReference>
<comment type="caution">
    <text evidence="1">The sequence shown here is derived from an EMBL/GenBank/DDBJ whole genome shotgun (WGS) entry which is preliminary data.</text>
</comment>
<dbReference type="Proteomes" id="UP001054945">
    <property type="component" value="Unassembled WGS sequence"/>
</dbReference>
<protein>
    <submittedName>
        <fullName evidence="1">Uncharacterized protein</fullName>
    </submittedName>
</protein>
<keyword evidence="2" id="KW-1185">Reference proteome</keyword>
<gene>
    <name evidence="1" type="ORF">CEXT_508911</name>
</gene>
<proteinExistence type="predicted"/>
<organism evidence="1 2">
    <name type="scientific">Caerostris extrusa</name>
    <name type="common">Bark spider</name>
    <name type="synonym">Caerostris bankana</name>
    <dbReference type="NCBI Taxonomy" id="172846"/>
    <lineage>
        <taxon>Eukaryota</taxon>
        <taxon>Metazoa</taxon>
        <taxon>Ecdysozoa</taxon>
        <taxon>Arthropoda</taxon>
        <taxon>Chelicerata</taxon>
        <taxon>Arachnida</taxon>
        <taxon>Araneae</taxon>
        <taxon>Araneomorphae</taxon>
        <taxon>Entelegynae</taxon>
        <taxon>Araneoidea</taxon>
        <taxon>Araneidae</taxon>
        <taxon>Caerostris</taxon>
    </lineage>
</organism>
<evidence type="ECO:0000313" key="1">
    <source>
        <dbReference type="EMBL" id="GIX69001.1"/>
    </source>
</evidence>
<reference evidence="1 2" key="1">
    <citation type="submission" date="2021-06" db="EMBL/GenBank/DDBJ databases">
        <title>Caerostris extrusa draft genome.</title>
        <authorList>
            <person name="Kono N."/>
            <person name="Arakawa K."/>
        </authorList>
    </citation>
    <scope>NUCLEOTIDE SEQUENCE [LARGE SCALE GENOMIC DNA]</scope>
</reference>
<dbReference type="AlphaFoldDB" id="A0AAV4M9D3"/>
<sequence length="81" mass="9366">MSFPLFSKHLVFSFHTKIALRTADVHQFWTCLLTRVITGRSLHVQNGYPNTSKWRLRIKDCTVISRLFSVLTCQSGTPIEK</sequence>
<evidence type="ECO:0000313" key="2">
    <source>
        <dbReference type="Proteomes" id="UP001054945"/>
    </source>
</evidence>